<sequence>MFKTTRGTTPSYTGNTTWIYDDSDVVENLKCWRKATVTRANNPTIKLDSEDVLDLNRWKYYQEVPIVEHTAVIANEEEDRELEADTDIPEDDSSIAPGSYLGGISTLSVE</sequence>
<feature type="compositionally biased region" description="Acidic residues" evidence="1">
    <location>
        <begin position="77"/>
        <end position="93"/>
    </location>
</feature>
<feature type="region of interest" description="Disordered" evidence="1">
    <location>
        <begin position="77"/>
        <end position="110"/>
    </location>
</feature>
<protein>
    <submittedName>
        <fullName evidence="2">Uncharacterized protein</fullName>
    </submittedName>
</protein>
<dbReference type="EMBL" id="OZ004254">
    <property type="protein sequence ID" value="CAK7895436.1"/>
    <property type="molecule type" value="Genomic_DNA"/>
</dbReference>
<evidence type="ECO:0000256" key="1">
    <source>
        <dbReference type="SAM" id="MobiDB-lite"/>
    </source>
</evidence>
<dbReference type="Proteomes" id="UP001497600">
    <property type="component" value="Chromosome B"/>
</dbReference>
<keyword evidence="3" id="KW-1185">Reference proteome</keyword>
<evidence type="ECO:0000313" key="3">
    <source>
        <dbReference type="Proteomes" id="UP001497600"/>
    </source>
</evidence>
<proteinExistence type="predicted"/>
<reference evidence="2 3" key="1">
    <citation type="submission" date="2024-01" db="EMBL/GenBank/DDBJ databases">
        <authorList>
            <consortium name="Genoscope - CEA"/>
            <person name="William W."/>
        </authorList>
    </citation>
    <scope>NUCLEOTIDE SEQUENCE [LARGE SCALE GENOMIC DNA]</scope>
    <source>
        <strain evidence="2 3">29B2s-10</strain>
    </source>
</reference>
<name>A0ABP0E6P2_9ASCO</name>
<gene>
    <name evidence="2" type="ORF">CAAN4_B00276</name>
</gene>
<evidence type="ECO:0000313" key="2">
    <source>
        <dbReference type="EMBL" id="CAK7895436.1"/>
    </source>
</evidence>
<organism evidence="2 3">
    <name type="scientific">[Candida] anglica</name>
    <dbReference type="NCBI Taxonomy" id="148631"/>
    <lineage>
        <taxon>Eukaryota</taxon>
        <taxon>Fungi</taxon>
        <taxon>Dikarya</taxon>
        <taxon>Ascomycota</taxon>
        <taxon>Saccharomycotina</taxon>
        <taxon>Pichiomycetes</taxon>
        <taxon>Debaryomycetaceae</taxon>
        <taxon>Kurtzmaniella</taxon>
    </lineage>
</organism>
<accession>A0ABP0E6P2</accession>